<dbReference type="Pfam" id="PF01757">
    <property type="entry name" value="Acyl_transf_3"/>
    <property type="match status" value="1"/>
</dbReference>
<dbReference type="InterPro" id="IPR043968">
    <property type="entry name" value="SGNH"/>
</dbReference>
<evidence type="ECO:0000256" key="1">
    <source>
        <dbReference type="SAM" id="Phobius"/>
    </source>
</evidence>
<feature type="domain" description="Acyltransferase 3" evidence="2">
    <location>
        <begin position="11"/>
        <end position="329"/>
    </location>
</feature>
<feature type="transmembrane region" description="Helical" evidence="1">
    <location>
        <begin position="354"/>
        <end position="373"/>
    </location>
</feature>
<protein>
    <submittedName>
        <fullName evidence="4">Acyltransferase</fullName>
    </submittedName>
</protein>
<keyword evidence="4" id="KW-0012">Acyltransferase</keyword>
<dbReference type="InterPro" id="IPR002656">
    <property type="entry name" value="Acyl_transf_3_dom"/>
</dbReference>
<keyword evidence="5" id="KW-1185">Reference proteome</keyword>
<feature type="transmembrane region" description="Helical" evidence="1">
    <location>
        <begin position="202"/>
        <end position="220"/>
    </location>
</feature>
<feature type="domain" description="SGNH" evidence="3">
    <location>
        <begin position="403"/>
        <end position="616"/>
    </location>
</feature>
<dbReference type="PANTHER" id="PTHR23028:SF53">
    <property type="entry name" value="ACYL_TRANSF_3 DOMAIN-CONTAINING PROTEIN"/>
    <property type="match status" value="1"/>
</dbReference>
<feature type="transmembrane region" description="Helical" evidence="1">
    <location>
        <begin position="31"/>
        <end position="57"/>
    </location>
</feature>
<dbReference type="PANTHER" id="PTHR23028">
    <property type="entry name" value="ACETYLTRANSFERASE"/>
    <property type="match status" value="1"/>
</dbReference>
<feature type="transmembrane region" description="Helical" evidence="1">
    <location>
        <begin position="281"/>
        <end position="302"/>
    </location>
</feature>
<dbReference type="OrthoDB" id="9796461at2"/>
<dbReference type="Proteomes" id="UP000254508">
    <property type="component" value="Chromosome"/>
</dbReference>
<feature type="transmembrane region" description="Helical" evidence="1">
    <location>
        <begin position="249"/>
        <end position="269"/>
    </location>
</feature>
<feature type="transmembrane region" description="Helical" evidence="1">
    <location>
        <begin position="149"/>
        <end position="182"/>
    </location>
</feature>
<dbReference type="GO" id="GO:0009103">
    <property type="term" value="P:lipopolysaccharide biosynthetic process"/>
    <property type="evidence" value="ECO:0007669"/>
    <property type="project" value="TreeGrafter"/>
</dbReference>
<feature type="transmembrane region" description="Helical" evidence="1">
    <location>
        <begin position="227"/>
        <end position="243"/>
    </location>
</feature>
<dbReference type="AlphaFoldDB" id="A0A345YHH4"/>
<dbReference type="Pfam" id="PF19040">
    <property type="entry name" value="SGNH"/>
    <property type="match status" value="1"/>
</dbReference>
<evidence type="ECO:0000313" key="5">
    <source>
        <dbReference type="Proteomes" id="UP000254508"/>
    </source>
</evidence>
<dbReference type="GO" id="GO:0016020">
    <property type="term" value="C:membrane"/>
    <property type="evidence" value="ECO:0007669"/>
    <property type="project" value="TreeGrafter"/>
</dbReference>
<reference evidence="5" key="1">
    <citation type="submission" date="2018-07" db="EMBL/GenBank/DDBJ databases">
        <title>Genome sequence of Erythrobacter strain YH-07, an antagonistic bacterium isolated from Yellow Sea.</title>
        <authorList>
            <person name="Tang T."/>
            <person name="Liu Q."/>
            <person name="Sun X."/>
        </authorList>
    </citation>
    <scope>NUCLEOTIDE SEQUENCE [LARGE SCALE GENOMIC DNA]</scope>
    <source>
        <strain evidence="5">YH-07</strain>
    </source>
</reference>
<organism evidence="4 5">
    <name type="scientific">Erythrobacter aureus</name>
    <dbReference type="NCBI Taxonomy" id="2182384"/>
    <lineage>
        <taxon>Bacteria</taxon>
        <taxon>Pseudomonadati</taxon>
        <taxon>Pseudomonadota</taxon>
        <taxon>Alphaproteobacteria</taxon>
        <taxon>Sphingomonadales</taxon>
        <taxon>Erythrobacteraceae</taxon>
        <taxon>Erythrobacter/Porphyrobacter group</taxon>
        <taxon>Erythrobacter</taxon>
    </lineage>
</organism>
<keyword evidence="1" id="KW-0812">Transmembrane</keyword>
<evidence type="ECO:0000313" key="4">
    <source>
        <dbReference type="EMBL" id="AXK43376.1"/>
    </source>
</evidence>
<name>A0A345YHH4_9SPHN</name>
<keyword evidence="1" id="KW-0472">Membrane</keyword>
<sequence>MQPKGKSAYRADIDGLRALAVLPVVLYHAGIAGFSGGFVGVDIFFVISGFLIAGIIAREVDEGRFSLWHFYERRARRILPALFALVLFVLAAASALFLPGDFEDVPKSALAALFFLGNLWFFSQTGYFQGAAETMPLLHTWSLGVEEQFYIFFPLGLVLIAAVVPRWRIAMVWLAAMASFGWALVTQADPDGFAFYMLPPRGWELLAGSLLALGAFPPVASRPLREGLAWAGIALIVFAVFTYDSTTIFPGLTAVPPVLGAALLIHCAPGTSAGRALAWRPAVWIGLMSYSLYLWHWPLIVFTEYAQGSALSPWQSVLVIAVSILVSWASLKWIETPWRDGQRHSRKGIFSMSAAGFAGLGTLCLALIAQGPWASRFPETVGRIASGAKDTSPLRDQCLKSEYAPPQAACTLGANTAPDAVVWGDSHGVEFAWVLGERAEREDRAIEQRTLGSCPPIPGFVDGRNRDCGTFNDAVLAEILTRPEITTVYFAAFWAGIESGRTQAVDLLDATISRLHAAGKQVVLVGPVPAQPYDVPRTLARSAAYGTALPTPRTLEDYRKRTAWITHRYDEWRAQGVAIVDPAIALFDDGNGRIAIADRPLYFDSHHLTLAGARLVLDTEPLPHKGGPHWR</sequence>
<dbReference type="GO" id="GO:0016747">
    <property type="term" value="F:acyltransferase activity, transferring groups other than amino-acyl groups"/>
    <property type="evidence" value="ECO:0007669"/>
    <property type="project" value="InterPro"/>
</dbReference>
<keyword evidence="1" id="KW-1133">Transmembrane helix</keyword>
<dbReference type="KEGG" id="err:DVR09_00025"/>
<feature type="transmembrane region" description="Helical" evidence="1">
    <location>
        <begin position="314"/>
        <end position="334"/>
    </location>
</feature>
<proteinExistence type="predicted"/>
<dbReference type="EMBL" id="CP031357">
    <property type="protein sequence ID" value="AXK43376.1"/>
    <property type="molecule type" value="Genomic_DNA"/>
</dbReference>
<feature type="transmembrane region" description="Helical" evidence="1">
    <location>
        <begin position="78"/>
        <end position="97"/>
    </location>
</feature>
<keyword evidence="4" id="KW-0808">Transferase</keyword>
<dbReference type="InterPro" id="IPR050879">
    <property type="entry name" value="Acyltransferase_3"/>
</dbReference>
<gene>
    <name evidence="4" type="ORF">DVR09_00025</name>
</gene>
<evidence type="ECO:0000259" key="2">
    <source>
        <dbReference type="Pfam" id="PF01757"/>
    </source>
</evidence>
<accession>A0A345YHH4</accession>
<evidence type="ECO:0000259" key="3">
    <source>
        <dbReference type="Pfam" id="PF19040"/>
    </source>
</evidence>